<dbReference type="RefSeq" id="WP_252662051.1">
    <property type="nucleotide sequence ID" value="NZ_CP098611.1"/>
</dbReference>
<name>A0ABY5ALV4_9CYAN</name>
<reference evidence="2" key="1">
    <citation type="submission" date="2022-06" db="EMBL/GenBank/DDBJ databases">
        <title>Genome sequence of Phormidium yuhuli AB48 isolated from an industrial photobioreactor environment.</title>
        <authorList>
            <person name="Qiu Y."/>
            <person name="Noonan A.J.C."/>
            <person name="Dofher K."/>
            <person name="Koch M."/>
            <person name="Kieft B."/>
            <person name="Lin X."/>
            <person name="Ziels R.M."/>
            <person name="Hallam S.J."/>
        </authorList>
    </citation>
    <scope>NUCLEOTIDE SEQUENCE</scope>
    <source>
        <strain evidence="2">AB48</strain>
    </source>
</reference>
<keyword evidence="1" id="KW-0812">Transmembrane</keyword>
<organism evidence="2 3">
    <name type="scientific">Phormidium yuhuli AB48</name>
    <dbReference type="NCBI Taxonomy" id="2940671"/>
    <lineage>
        <taxon>Bacteria</taxon>
        <taxon>Bacillati</taxon>
        <taxon>Cyanobacteriota</taxon>
        <taxon>Cyanophyceae</taxon>
        <taxon>Oscillatoriophycideae</taxon>
        <taxon>Oscillatoriales</taxon>
        <taxon>Oscillatoriaceae</taxon>
        <taxon>Phormidium</taxon>
        <taxon>Phormidium yuhuli</taxon>
    </lineage>
</organism>
<evidence type="ECO:0000256" key="1">
    <source>
        <dbReference type="SAM" id="Phobius"/>
    </source>
</evidence>
<protein>
    <submittedName>
        <fullName evidence="2">Uncharacterized protein</fullName>
    </submittedName>
</protein>
<keyword evidence="1" id="KW-1133">Transmembrane helix</keyword>
<accession>A0ABY5ALV4</accession>
<feature type="transmembrane region" description="Helical" evidence="1">
    <location>
        <begin position="21"/>
        <end position="41"/>
    </location>
</feature>
<evidence type="ECO:0000313" key="2">
    <source>
        <dbReference type="EMBL" id="USR90192.1"/>
    </source>
</evidence>
<keyword evidence="3" id="KW-1185">Reference proteome</keyword>
<dbReference type="EMBL" id="CP098611">
    <property type="protein sequence ID" value="USR90192.1"/>
    <property type="molecule type" value="Genomic_DNA"/>
</dbReference>
<proteinExistence type="predicted"/>
<sequence>MRRSQNPPLSSMEETGLVRHRLLLSLMIVLYAAFELGVFHLPSASELASSTWPTVSRVAMTQSRTVLPCSPTVPRWVTPLSLGSLWLGG</sequence>
<gene>
    <name evidence="2" type="ORF">NEA10_15245</name>
</gene>
<keyword evidence="1" id="KW-0472">Membrane</keyword>
<evidence type="ECO:0000313" key="3">
    <source>
        <dbReference type="Proteomes" id="UP001056708"/>
    </source>
</evidence>
<dbReference type="Proteomes" id="UP001056708">
    <property type="component" value="Chromosome"/>
</dbReference>